<dbReference type="Pfam" id="PF00571">
    <property type="entry name" value="CBS"/>
    <property type="match status" value="2"/>
</dbReference>
<evidence type="ECO:0000256" key="7">
    <source>
        <dbReference type="PROSITE-ProRule" id="PRU00703"/>
    </source>
</evidence>
<dbReference type="InterPro" id="IPR044751">
    <property type="entry name" value="Ion_transp-like_CBS"/>
</dbReference>
<evidence type="ECO:0000256" key="1">
    <source>
        <dbReference type="ARBA" id="ARBA00004141"/>
    </source>
</evidence>
<evidence type="ECO:0000256" key="2">
    <source>
        <dbReference type="ARBA" id="ARBA00022692"/>
    </source>
</evidence>
<name>A0ABD5ZP51_9EURY</name>
<feature type="transmembrane region" description="Helical" evidence="8">
    <location>
        <begin position="91"/>
        <end position="111"/>
    </location>
</feature>
<dbReference type="EMBL" id="JBHTAP010000001">
    <property type="protein sequence ID" value="MFC7235351.1"/>
    <property type="molecule type" value="Genomic_DNA"/>
</dbReference>
<dbReference type="RefSeq" id="WP_276233481.1">
    <property type="nucleotide sequence ID" value="NZ_CP119802.1"/>
</dbReference>
<dbReference type="InterPro" id="IPR000644">
    <property type="entry name" value="CBS_dom"/>
</dbReference>
<dbReference type="Proteomes" id="UP001596398">
    <property type="component" value="Unassembled WGS sequence"/>
</dbReference>
<evidence type="ECO:0000259" key="10">
    <source>
        <dbReference type="PROSITE" id="PS51846"/>
    </source>
</evidence>
<keyword evidence="2 8" id="KW-0812">Transmembrane</keyword>
<dbReference type="Gene3D" id="3.10.580.10">
    <property type="entry name" value="CBS-domain"/>
    <property type="match status" value="1"/>
</dbReference>
<dbReference type="PROSITE" id="PS51846">
    <property type="entry name" value="CNNM"/>
    <property type="match status" value="1"/>
</dbReference>
<evidence type="ECO:0000256" key="5">
    <source>
        <dbReference type="ARBA" id="ARBA00023122"/>
    </source>
</evidence>
<keyword evidence="3" id="KW-0677">Repeat</keyword>
<evidence type="ECO:0000313" key="11">
    <source>
        <dbReference type="EMBL" id="MFC7235351.1"/>
    </source>
</evidence>
<keyword evidence="5 7" id="KW-0129">CBS domain</keyword>
<comment type="subcellular location">
    <subcellularLocation>
        <location evidence="1">Membrane</location>
        <topology evidence="1">Multi-pass membrane protein</topology>
    </subcellularLocation>
</comment>
<evidence type="ECO:0000256" key="3">
    <source>
        <dbReference type="ARBA" id="ARBA00022737"/>
    </source>
</evidence>
<keyword evidence="6 8" id="KW-0472">Membrane</keyword>
<dbReference type="AlphaFoldDB" id="A0ABD5ZP51"/>
<dbReference type="PANTHER" id="PTHR22777">
    <property type="entry name" value="HEMOLYSIN-RELATED"/>
    <property type="match status" value="1"/>
</dbReference>
<feature type="transmembrane region" description="Helical" evidence="8">
    <location>
        <begin position="60"/>
        <end position="84"/>
    </location>
</feature>
<keyword evidence="12" id="KW-1185">Reference proteome</keyword>
<dbReference type="InterPro" id="IPR005170">
    <property type="entry name" value="Transptr-assoc_dom"/>
</dbReference>
<organism evidence="11 12">
    <name type="scientific">Halosegnis marinus</name>
    <dbReference type="NCBI Taxonomy" id="3034023"/>
    <lineage>
        <taxon>Archaea</taxon>
        <taxon>Methanobacteriati</taxon>
        <taxon>Methanobacteriota</taxon>
        <taxon>Stenosarchaea group</taxon>
        <taxon>Halobacteria</taxon>
        <taxon>Halobacteriales</taxon>
        <taxon>Natronomonadaceae</taxon>
        <taxon>Halosegnis</taxon>
    </lineage>
</organism>
<dbReference type="GeneID" id="79267044"/>
<dbReference type="PROSITE" id="PS51371">
    <property type="entry name" value="CBS"/>
    <property type="match status" value="1"/>
</dbReference>
<dbReference type="PANTHER" id="PTHR22777:SF17">
    <property type="entry name" value="UPF0053 PROTEIN SLL0260"/>
    <property type="match status" value="1"/>
</dbReference>
<dbReference type="GO" id="GO:0016020">
    <property type="term" value="C:membrane"/>
    <property type="evidence" value="ECO:0007669"/>
    <property type="project" value="UniProtKB-SubCell"/>
</dbReference>
<dbReference type="Pfam" id="PF01595">
    <property type="entry name" value="CNNM"/>
    <property type="match status" value="1"/>
</dbReference>
<feature type="domain" description="CBS" evidence="9">
    <location>
        <begin position="208"/>
        <end position="268"/>
    </location>
</feature>
<dbReference type="Pfam" id="PF03471">
    <property type="entry name" value="CorC_HlyC"/>
    <property type="match status" value="1"/>
</dbReference>
<dbReference type="InterPro" id="IPR002550">
    <property type="entry name" value="CNNM"/>
</dbReference>
<dbReference type="SUPFAM" id="SSF56176">
    <property type="entry name" value="FAD-binding/transporter-associated domain-like"/>
    <property type="match status" value="1"/>
</dbReference>
<reference evidence="11 12" key="1">
    <citation type="journal article" date="2019" name="Int. J. Syst. Evol. Microbiol.">
        <title>The Global Catalogue of Microorganisms (GCM) 10K type strain sequencing project: providing services to taxonomists for standard genome sequencing and annotation.</title>
        <authorList>
            <consortium name="The Broad Institute Genomics Platform"/>
            <consortium name="The Broad Institute Genome Sequencing Center for Infectious Disease"/>
            <person name="Wu L."/>
            <person name="Ma J."/>
        </authorList>
    </citation>
    <scope>NUCLEOTIDE SEQUENCE [LARGE SCALE GENOMIC DNA]</scope>
    <source>
        <strain evidence="11 12">DT85</strain>
    </source>
</reference>
<dbReference type="SMART" id="SM00116">
    <property type="entry name" value="CBS"/>
    <property type="match status" value="2"/>
</dbReference>
<proteinExistence type="predicted"/>
<dbReference type="InterPro" id="IPR016169">
    <property type="entry name" value="FAD-bd_PCMH_sub2"/>
</dbReference>
<evidence type="ECO:0000313" key="12">
    <source>
        <dbReference type="Proteomes" id="UP001596398"/>
    </source>
</evidence>
<sequence>MVTEPVAAVAVVGLLAASAFFSGSETAIFSLESHRITAMAESDAPGAATLARLLDDPHRLLVTVLVGNNVVNIAVASLTTAVFVARFDAGVGTLAATLVVSVLVLLFGEIVPKSYAVGNAEAVARRVARPISLVGTALSPVVTAFDAANEGIRRLVGGARDIERPYVTREELAALVGAAAEAGVVDADERALIDRVFRFDGVEVREVMVPRADIVAIDEGATAGEAVERCAAERVNRLPVRRDDERVVGYVDLRDLVDAEPGTPLSDLLLPVVHAYEGRDADDLLEELQERRLELAIVFDEFGAVEGLVTAEDIVEELVGEVFDVGEPRAVSRVGPTRASARGVAPVSAVNDLLGLDLPSVEGGSVAALLSREFGDVPAVGESVAVGEARLTVRGVEENRVTRVLVERVEEKEGES</sequence>
<dbReference type="InterPro" id="IPR046342">
    <property type="entry name" value="CBS_dom_sf"/>
</dbReference>
<evidence type="ECO:0000259" key="9">
    <source>
        <dbReference type="PROSITE" id="PS51371"/>
    </source>
</evidence>
<accession>A0ABD5ZP51</accession>
<evidence type="ECO:0000256" key="8">
    <source>
        <dbReference type="SAM" id="Phobius"/>
    </source>
</evidence>
<keyword evidence="4 8" id="KW-1133">Transmembrane helix</keyword>
<protein>
    <submittedName>
        <fullName evidence="11">Hemolysin family protein</fullName>
    </submittedName>
</protein>
<evidence type="ECO:0000256" key="4">
    <source>
        <dbReference type="ARBA" id="ARBA00022989"/>
    </source>
</evidence>
<dbReference type="InterPro" id="IPR036318">
    <property type="entry name" value="FAD-bd_PCMH-like_sf"/>
</dbReference>
<dbReference type="SMART" id="SM01091">
    <property type="entry name" value="CorC_HlyC"/>
    <property type="match status" value="1"/>
</dbReference>
<dbReference type="SUPFAM" id="SSF54631">
    <property type="entry name" value="CBS-domain pair"/>
    <property type="match status" value="1"/>
</dbReference>
<comment type="caution">
    <text evidence="11">The sequence shown here is derived from an EMBL/GenBank/DDBJ whole genome shotgun (WGS) entry which is preliminary data.</text>
</comment>
<feature type="domain" description="CNNM transmembrane" evidence="10">
    <location>
        <begin position="1"/>
        <end position="189"/>
    </location>
</feature>
<dbReference type="Gene3D" id="3.30.465.10">
    <property type="match status" value="1"/>
</dbReference>
<evidence type="ECO:0000256" key="6">
    <source>
        <dbReference type="ARBA" id="ARBA00023136"/>
    </source>
</evidence>
<gene>
    <name evidence="11" type="ORF">ACFQJ4_08510</name>
</gene>
<dbReference type="CDD" id="cd04590">
    <property type="entry name" value="CBS_pair_CorC_HlyC_assoc"/>
    <property type="match status" value="1"/>
</dbReference>